<accession>A0AAN9FUZ7</accession>
<name>A0AAN9FUZ7_CROPI</name>
<dbReference type="InterPro" id="IPR002885">
    <property type="entry name" value="PPR_rpt"/>
</dbReference>
<evidence type="ECO:0000256" key="2">
    <source>
        <dbReference type="PROSITE-ProRule" id="PRU00708"/>
    </source>
</evidence>
<organism evidence="3 4">
    <name type="scientific">Crotalaria pallida</name>
    <name type="common">Smooth rattlebox</name>
    <name type="synonym">Crotalaria striata</name>
    <dbReference type="NCBI Taxonomy" id="3830"/>
    <lineage>
        <taxon>Eukaryota</taxon>
        <taxon>Viridiplantae</taxon>
        <taxon>Streptophyta</taxon>
        <taxon>Embryophyta</taxon>
        <taxon>Tracheophyta</taxon>
        <taxon>Spermatophyta</taxon>
        <taxon>Magnoliopsida</taxon>
        <taxon>eudicotyledons</taxon>
        <taxon>Gunneridae</taxon>
        <taxon>Pentapetalae</taxon>
        <taxon>rosids</taxon>
        <taxon>fabids</taxon>
        <taxon>Fabales</taxon>
        <taxon>Fabaceae</taxon>
        <taxon>Papilionoideae</taxon>
        <taxon>50 kb inversion clade</taxon>
        <taxon>genistoids sensu lato</taxon>
        <taxon>core genistoids</taxon>
        <taxon>Crotalarieae</taxon>
        <taxon>Crotalaria</taxon>
    </lineage>
</organism>
<comment type="caution">
    <text evidence="3">The sequence shown here is derived from an EMBL/GenBank/DDBJ whole genome shotgun (WGS) entry which is preliminary data.</text>
</comment>
<dbReference type="PANTHER" id="PTHR47594:SF5">
    <property type="entry name" value="PENTACOTRIPEPTIDE-REPEAT REGION OF PRORP DOMAIN-CONTAINING PROTEIN"/>
    <property type="match status" value="1"/>
</dbReference>
<keyword evidence="1" id="KW-0677">Repeat</keyword>
<evidence type="ECO:0008006" key="5">
    <source>
        <dbReference type="Google" id="ProtNLM"/>
    </source>
</evidence>
<dbReference type="AlphaFoldDB" id="A0AAN9FUZ7"/>
<dbReference type="GO" id="GO:0000373">
    <property type="term" value="P:Group II intron splicing"/>
    <property type="evidence" value="ECO:0007669"/>
    <property type="project" value="InterPro"/>
</dbReference>
<dbReference type="NCBIfam" id="TIGR00756">
    <property type="entry name" value="PPR"/>
    <property type="match status" value="2"/>
</dbReference>
<dbReference type="Pfam" id="PF13041">
    <property type="entry name" value="PPR_2"/>
    <property type="match status" value="1"/>
</dbReference>
<dbReference type="PROSITE" id="PS51375">
    <property type="entry name" value="PPR"/>
    <property type="match status" value="2"/>
</dbReference>
<dbReference type="Pfam" id="PF01535">
    <property type="entry name" value="PPR"/>
    <property type="match status" value="1"/>
</dbReference>
<dbReference type="InterPro" id="IPR044190">
    <property type="entry name" value="THA8-like"/>
</dbReference>
<dbReference type="GO" id="GO:0003723">
    <property type="term" value="F:RNA binding"/>
    <property type="evidence" value="ECO:0007669"/>
    <property type="project" value="InterPro"/>
</dbReference>
<feature type="repeat" description="PPR" evidence="2">
    <location>
        <begin position="130"/>
        <end position="164"/>
    </location>
</feature>
<dbReference type="InterPro" id="IPR011990">
    <property type="entry name" value="TPR-like_helical_dom_sf"/>
</dbReference>
<dbReference type="Gene3D" id="1.25.40.10">
    <property type="entry name" value="Tetratricopeptide repeat domain"/>
    <property type="match status" value="1"/>
</dbReference>
<dbReference type="GO" id="GO:0009658">
    <property type="term" value="P:chloroplast organization"/>
    <property type="evidence" value="ECO:0007669"/>
    <property type="project" value="InterPro"/>
</dbReference>
<evidence type="ECO:0000256" key="1">
    <source>
        <dbReference type="ARBA" id="ARBA00022737"/>
    </source>
</evidence>
<proteinExistence type="predicted"/>
<evidence type="ECO:0000313" key="4">
    <source>
        <dbReference type="Proteomes" id="UP001372338"/>
    </source>
</evidence>
<evidence type="ECO:0000313" key="3">
    <source>
        <dbReference type="EMBL" id="KAK7281464.1"/>
    </source>
</evidence>
<keyword evidence="4" id="KW-1185">Reference proteome</keyword>
<sequence>MLLKLTPSVPSFLPSRNFQQPLLSNAKPVPHFTSIISVSSNNNNSRNVIVCGLRKIYGKRPPSKEAIRVIHSLKLAKTDEKLDHVLNSDLSRLLKGDVLDLLSELQRQNLFHLYVKVFNFIREEPGYNTLLSLYSDMILLFGRHKMIDMAEELFSQVMSKGLKPDTRMYTEMIGAYIQVGMTEKAIELYQSMKESGCSPSRLTFMILIRNLEMIGEYELAATLKEECFEYVEFPDKFIREVEQKHPGKKEMSQSRMKVSSGR</sequence>
<dbReference type="Proteomes" id="UP001372338">
    <property type="component" value="Unassembled WGS sequence"/>
</dbReference>
<reference evidence="3 4" key="1">
    <citation type="submission" date="2024-01" db="EMBL/GenBank/DDBJ databases">
        <title>The genomes of 5 underutilized Papilionoideae crops provide insights into root nodulation and disease resistanc.</title>
        <authorList>
            <person name="Yuan L."/>
        </authorList>
    </citation>
    <scope>NUCLEOTIDE SEQUENCE [LARGE SCALE GENOMIC DNA]</scope>
    <source>
        <strain evidence="3">ZHUSHIDOU_FW_LH</strain>
        <tissue evidence="3">Leaf</tissue>
    </source>
</reference>
<protein>
    <recommendedName>
        <fullName evidence="5">Pentatricopeptide repeat protein</fullName>
    </recommendedName>
</protein>
<dbReference type="EMBL" id="JAYWIO010000002">
    <property type="protein sequence ID" value="KAK7281464.1"/>
    <property type="molecule type" value="Genomic_DNA"/>
</dbReference>
<feature type="repeat" description="PPR" evidence="2">
    <location>
        <begin position="165"/>
        <end position="199"/>
    </location>
</feature>
<gene>
    <name evidence="3" type="ORF">RIF29_09484</name>
</gene>
<dbReference type="PANTHER" id="PTHR47594">
    <property type="entry name" value="PPR CONTAINING PLANT-LIKE PROTEIN"/>
    <property type="match status" value="1"/>
</dbReference>